<gene>
    <name evidence="1" type="ORF">TSA1_18040</name>
</gene>
<dbReference type="Proteomes" id="UP000228930">
    <property type="component" value="Unassembled WGS sequence"/>
</dbReference>
<keyword evidence="2" id="KW-1185">Reference proteome</keyword>
<dbReference type="RefSeq" id="WP_145984332.1">
    <property type="nucleotide sequence ID" value="NZ_LFJC01000003.1"/>
</dbReference>
<protein>
    <submittedName>
        <fullName evidence="1">Uncharacterized protein</fullName>
    </submittedName>
</protein>
<proteinExistence type="predicted"/>
<dbReference type="EMBL" id="LFJC01000003">
    <property type="protein sequence ID" value="PIT02444.1"/>
    <property type="molecule type" value="Genomic_DNA"/>
</dbReference>
<accession>A0A2M6UCW1</accession>
<organism evidence="1 2">
    <name type="scientific">Bradyrhizobium nitroreducens</name>
    <dbReference type="NCBI Taxonomy" id="709803"/>
    <lineage>
        <taxon>Bacteria</taxon>
        <taxon>Pseudomonadati</taxon>
        <taxon>Pseudomonadota</taxon>
        <taxon>Alphaproteobacteria</taxon>
        <taxon>Hyphomicrobiales</taxon>
        <taxon>Nitrobacteraceae</taxon>
        <taxon>Bradyrhizobium</taxon>
    </lineage>
</organism>
<sequence>MQHFGTEHDSQEFLSSALQDGALWRLFVPRDDSATFSDSVGVLSQFLGSGSQKQRLLSRLELVYEHRDDNLEFLRRFVNGAISVPEPYLEKRHGGCSASVVYFCGSEMTEILVSLANS</sequence>
<dbReference type="AlphaFoldDB" id="A0A2M6UCW1"/>
<comment type="caution">
    <text evidence="1">The sequence shown here is derived from an EMBL/GenBank/DDBJ whole genome shotgun (WGS) entry which is preliminary data.</text>
</comment>
<name>A0A2M6UCW1_9BRAD</name>
<reference evidence="1 2" key="1">
    <citation type="submission" date="2015-06" db="EMBL/GenBank/DDBJ databases">
        <title>Comparative genome analysis of nirS-carrying Bradyrhizobium sp. strains.</title>
        <authorList>
            <person name="Ishii S."/>
            <person name="Jang J."/>
            <person name="Nishizawa T."/>
            <person name="Senoo K."/>
        </authorList>
    </citation>
    <scope>NUCLEOTIDE SEQUENCE [LARGE SCALE GENOMIC DNA]</scope>
    <source>
        <strain evidence="1 2">TSA1</strain>
    </source>
</reference>
<evidence type="ECO:0000313" key="1">
    <source>
        <dbReference type="EMBL" id="PIT02444.1"/>
    </source>
</evidence>
<evidence type="ECO:0000313" key="2">
    <source>
        <dbReference type="Proteomes" id="UP000228930"/>
    </source>
</evidence>